<dbReference type="SUPFAM" id="SSF52172">
    <property type="entry name" value="CheY-like"/>
    <property type="match status" value="1"/>
</dbReference>
<keyword evidence="3 9" id="KW-0597">Phosphoprotein</keyword>
<dbReference type="GO" id="GO:0000155">
    <property type="term" value="F:phosphorelay sensor kinase activity"/>
    <property type="evidence" value="ECO:0007669"/>
    <property type="project" value="InterPro"/>
</dbReference>
<dbReference type="Pfam" id="PF00989">
    <property type="entry name" value="PAS"/>
    <property type="match status" value="1"/>
</dbReference>
<dbReference type="InterPro" id="IPR005467">
    <property type="entry name" value="His_kinase_dom"/>
</dbReference>
<evidence type="ECO:0000256" key="10">
    <source>
        <dbReference type="SAM" id="MobiDB-lite"/>
    </source>
</evidence>
<gene>
    <name evidence="13" type="ORF">SAMN05428957_101205</name>
</gene>
<accession>A0A1G9P5V0</accession>
<evidence type="ECO:0000313" key="13">
    <source>
        <dbReference type="EMBL" id="SDL93913.1"/>
    </source>
</evidence>
<keyword evidence="14" id="KW-1185">Reference proteome</keyword>
<evidence type="ECO:0000256" key="4">
    <source>
        <dbReference type="ARBA" id="ARBA00022679"/>
    </source>
</evidence>
<dbReference type="Pfam" id="PF00512">
    <property type="entry name" value="HisKA"/>
    <property type="match status" value="1"/>
</dbReference>
<dbReference type="PANTHER" id="PTHR43065:SF42">
    <property type="entry name" value="TWO-COMPONENT SENSOR PPRA"/>
    <property type="match status" value="1"/>
</dbReference>
<dbReference type="STRING" id="1527607.SAMN05428957_101205"/>
<evidence type="ECO:0000256" key="2">
    <source>
        <dbReference type="ARBA" id="ARBA00012438"/>
    </source>
</evidence>
<dbReference type="Gene3D" id="1.10.287.130">
    <property type="match status" value="1"/>
</dbReference>
<evidence type="ECO:0000313" key="14">
    <source>
        <dbReference type="Proteomes" id="UP000198552"/>
    </source>
</evidence>
<dbReference type="Pfam" id="PF02518">
    <property type="entry name" value="HATPase_c"/>
    <property type="match status" value="1"/>
</dbReference>
<dbReference type="InterPro" id="IPR000014">
    <property type="entry name" value="PAS"/>
</dbReference>
<dbReference type="GO" id="GO:0005524">
    <property type="term" value="F:ATP binding"/>
    <property type="evidence" value="ECO:0007669"/>
    <property type="project" value="UniProtKB-KW"/>
</dbReference>
<dbReference type="Gene3D" id="3.40.50.2300">
    <property type="match status" value="1"/>
</dbReference>
<dbReference type="Proteomes" id="UP000198552">
    <property type="component" value="Unassembled WGS sequence"/>
</dbReference>
<feature type="modified residue" description="4-aspartylphosphate" evidence="9">
    <location>
        <position position="617"/>
    </location>
</feature>
<feature type="domain" description="Response regulatory" evidence="12">
    <location>
        <begin position="567"/>
        <end position="683"/>
    </location>
</feature>
<dbReference type="InterPro" id="IPR004358">
    <property type="entry name" value="Sig_transdc_His_kin-like_C"/>
</dbReference>
<dbReference type="SMART" id="SM00387">
    <property type="entry name" value="HATPase_c"/>
    <property type="match status" value="1"/>
</dbReference>
<proteinExistence type="predicted"/>
<feature type="domain" description="Histidine kinase" evidence="11">
    <location>
        <begin position="318"/>
        <end position="545"/>
    </location>
</feature>
<evidence type="ECO:0000256" key="1">
    <source>
        <dbReference type="ARBA" id="ARBA00000085"/>
    </source>
</evidence>
<keyword evidence="8" id="KW-0902">Two-component regulatory system</keyword>
<protein>
    <recommendedName>
        <fullName evidence="2">histidine kinase</fullName>
        <ecNumber evidence="2">2.7.13.3</ecNumber>
    </recommendedName>
</protein>
<keyword evidence="4" id="KW-0808">Transferase</keyword>
<evidence type="ECO:0000256" key="3">
    <source>
        <dbReference type="ARBA" id="ARBA00022553"/>
    </source>
</evidence>
<comment type="catalytic activity">
    <reaction evidence="1">
        <text>ATP + protein L-histidine = ADP + protein N-phospho-L-histidine.</text>
        <dbReference type="EC" id="2.7.13.3"/>
    </reaction>
</comment>
<dbReference type="Gene3D" id="3.30.565.10">
    <property type="entry name" value="Histidine kinase-like ATPase, C-terminal domain"/>
    <property type="match status" value="1"/>
</dbReference>
<evidence type="ECO:0000259" key="11">
    <source>
        <dbReference type="PROSITE" id="PS50109"/>
    </source>
</evidence>
<evidence type="ECO:0000256" key="6">
    <source>
        <dbReference type="ARBA" id="ARBA00022777"/>
    </source>
</evidence>
<name>A0A1G9P5V0_9BURK</name>
<dbReference type="SMART" id="SM00388">
    <property type="entry name" value="HisKA"/>
    <property type="match status" value="1"/>
</dbReference>
<dbReference type="InterPro" id="IPR035965">
    <property type="entry name" value="PAS-like_dom_sf"/>
</dbReference>
<dbReference type="PROSITE" id="PS50110">
    <property type="entry name" value="RESPONSE_REGULATORY"/>
    <property type="match status" value="1"/>
</dbReference>
<dbReference type="InterPro" id="IPR013767">
    <property type="entry name" value="PAS_fold"/>
</dbReference>
<keyword evidence="5" id="KW-0547">Nucleotide-binding</keyword>
<sequence length="692" mass="76082">MADNRIAPTQFPHAPGVMSAKVRAFDWASHPLGPIEGWPQALRVVLELMLASHFPKCLVWGEHRTTFYNDAYRPILGDKPEALGQPFDRVWYETWGQVEHMAERALLGEATFMQDMPLVVQRFGYPEQTYFTFCFSPVRDDVGVVGGFAITVIETTQMHHLQQQLRAEASSLEQQVALRTADRDRLWTMADAIMIVARFDGVIAAVNPGWTAALGWSEADTLGRHVRAFVFGGDTAELDAEGTMLRTGTQRRQVRMRFMRRDGQVRTIAWSVVAADGFLHAVGRDETEDLERAQQLSEAQERLRQGQKMEAIGQLTGGIAHDFNNMLQGIVLPLQLMQRRLQQGRTQEVQGYIDAALGSARRAASLTQRLLAFSRRQPLDVRATDVAATLSGLETMLRSSCGENILLDLDIAPGLWNVRTDLHQFENAVLNLAINARDAMPVGGRLRVATANAPVRAEHAIASGSSGMAAGEYVRVSVSDTGTGMPAEVIERAFDPFFTTKPIGQGTGLGLSMIYGYMRQTGGAVEIESSIGDGTTVHLYLPRSEDGPQDEAPATLDTHDHERRRDAVLVVEDEATVRSMVVELLRDMGFQIMQAASGTEAMALLSGALHFDLLITDVGLPGPNGRQVADMARERLPSIRVLLMTGYAERAAMSEQSLLGQDMELLVKPFDAPAFVRKVQAIMGVDDAATRS</sequence>
<dbReference type="CDD" id="cd00130">
    <property type="entry name" value="PAS"/>
    <property type="match status" value="1"/>
</dbReference>
<evidence type="ECO:0000259" key="12">
    <source>
        <dbReference type="PROSITE" id="PS50110"/>
    </source>
</evidence>
<dbReference type="SUPFAM" id="SSF55785">
    <property type="entry name" value="PYP-like sensor domain (PAS domain)"/>
    <property type="match status" value="1"/>
</dbReference>
<dbReference type="EC" id="2.7.13.3" evidence="2"/>
<dbReference type="InterPro" id="IPR003661">
    <property type="entry name" value="HisK_dim/P_dom"/>
</dbReference>
<dbReference type="PROSITE" id="PS50109">
    <property type="entry name" value="HIS_KIN"/>
    <property type="match status" value="1"/>
</dbReference>
<dbReference type="AlphaFoldDB" id="A0A1G9P5V0"/>
<organism evidence="13 14">
    <name type="scientific">Oryzisolibacter propanilivorax</name>
    <dbReference type="NCBI Taxonomy" id="1527607"/>
    <lineage>
        <taxon>Bacteria</taxon>
        <taxon>Pseudomonadati</taxon>
        <taxon>Pseudomonadota</taxon>
        <taxon>Betaproteobacteria</taxon>
        <taxon>Burkholderiales</taxon>
        <taxon>Comamonadaceae</taxon>
        <taxon>Oryzisolibacter</taxon>
    </lineage>
</organism>
<dbReference type="NCBIfam" id="TIGR00229">
    <property type="entry name" value="sensory_box"/>
    <property type="match status" value="1"/>
</dbReference>
<dbReference type="Gene3D" id="3.30.450.20">
    <property type="entry name" value="PAS domain"/>
    <property type="match status" value="2"/>
</dbReference>
<dbReference type="InterPro" id="IPR036097">
    <property type="entry name" value="HisK_dim/P_sf"/>
</dbReference>
<dbReference type="SMART" id="SM00448">
    <property type="entry name" value="REC"/>
    <property type="match status" value="1"/>
</dbReference>
<dbReference type="PANTHER" id="PTHR43065">
    <property type="entry name" value="SENSOR HISTIDINE KINASE"/>
    <property type="match status" value="1"/>
</dbReference>
<evidence type="ECO:0000256" key="9">
    <source>
        <dbReference type="PROSITE-ProRule" id="PRU00169"/>
    </source>
</evidence>
<dbReference type="RefSeq" id="WP_245703757.1">
    <property type="nucleotide sequence ID" value="NZ_FNHP01000001.1"/>
</dbReference>
<evidence type="ECO:0000256" key="8">
    <source>
        <dbReference type="ARBA" id="ARBA00023012"/>
    </source>
</evidence>
<dbReference type="Pfam" id="PF00072">
    <property type="entry name" value="Response_reg"/>
    <property type="match status" value="1"/>
</dbReference>
<keyword evidence="7" id="KW-0067">ATP-binding</keyword>
<reference evidence="14" key="1">
    <citation type="submission" date="2016-10" db="EMBL/GenBank/DDBJ databases">
        <authorList>
            <person name="Varghese N."/>
            <person name="Submissions S."/>
        </authorList>
    </citation>
    <scope>NUCLEOTIDE SEQUENCE [LARGE SCALE GENOMIC DNA]</scope>
    <source>
        <strain evidence="14">EPL6</strain>
    </source>
</reference>
<evidence type="ECO:0000256" key="5">
    <source>
        <dbReference type="ARBA" id="ARBA00022741"/>
    </source>
</evidence>
<dbReference type="EMBL" id="FNHP01000001">
    <property type="protein sequence ID" value="SDL93913.1"/>
    <property type="molecule type" value="Genomic_DNA"/>
</dbReference>
<dbReference type="SUPFAM" id="SSF47384">
    <property type="entry name" value="Homodimeric domain of signal transducing histidine kinase"/>
    <property type="match status" value="1"/>
</dbReference>
<dbReference type="InterPro" id="IPR003594">
    <property type="entry name" value="HATPase_dom"/>
</dbReference>
<dbReference type="InterPro" id="IPR011006">
    <property type="entry name" value="CheY-like_superfamily"/>
</dbReference>
<dbReference type="InterPro" id="IPR001789">
    <property type="entry name" value="Sig_transdc_resp-reg_receiver"/>
</dbReference>
<dbReference type="SUPFAM" id="SSF55874">
    <property type="entry name" value="ATPase domain of HSP90 chaperone/DNA topoisomerase II/histidine kinase"/>
    <property type="match status" value="1"/>
</dbReference>
<feature type="region of interest" description="Disordered" evidence="10">
    <location>
        <begin position="542"/>
        <end position="561"/>
    </location>
</feature>
<keyword evidence="6" id="KW-0418">Kinase</keyword>
<dbReference type="GO" id="GO:0006355">
    <property type="term" value="P:regulation of DNA-templated transcription"/>
    <property type="evidence" value="ECO:0007669"/>
    <property type="project" value="InterPro"/>
</dbReference>
<dbReference type="PRINTS" id="PR00344">
    <property type="entry name" value="BCTRLSENSOR"/>
</dbReference>
<dbReference type="InterPro" id="IPR036890">
    <property type="entry name" value="HATPase_C_sf"/>
</dbReference>
<evidence type="ECO:0000256" key="7">
    <source>
        <dbReference type="ARBA" id="ARBA00022840"/>
    </source>
</evidence>